<evidence type="ECO:0000313" key="2">
    <source>
        <dbReference type="EMBL" id="KHG17190.1"/>
    </source>
</evidence>
<accession>A0A0B0NWI8</accession>
<dbReference type="AlphaFoldDB" id="A0A0B0NWI8"/>
<reference evidence="2" key="1">
    <citation type="submission" date="2014-09" db="EMBL/GenBank/DDBJ databases">
        <title>G. arboreum L. cv. AKA8401 A2 genome assembly version 1.0.</title>
        <authorList>
            <person name="Mudge J."/>
            <person name="Ramaraj T."/>
            <person name="Lindquist I.E."/>
            <person name="Bharti A.K."/>
            <person name="Sundararajan A."/>
            <person name="Cameron C.T."/>
            <person name="Woodward J.E."/>
            <person name="May G.D."/>
            <person name="Brubaker C."/>
            <person name="Broadhvest J."/>
            <person name="Wilkins T.A."/>
        </authorList>
    </citation>
    <scope>NUCLEOTIDE SEQUENCE</scope>
</reference>
<gene>
    <name evidence="1" type="ORF">F383_11857</name>
    <name evidence="2" type="ORF">F383_23086</name>
</gene>
<evidence type="ECO:0000313" key="1">
    <source>
        <dbReference type="EMBL" id="KHG09848.1"/>
    </source>
</evidence>
<organism evidence="2 3">
    <name type="scientific">Gossypium arboreum</name>
    <name type="common">Tree cotton</name>
    <name type="synonym">Gossypium nanking</name>
    <dbReference type="NCBI Taxonomy" id="29729"/>
    <lineage>
        <taxon>Eukaryota</taxon>
        <taxon>Viridiplantae</taxon>
        <taxon>Streptophyta</taxon>
        <taxon>Embryophyta</taxon>
        <taxon>Tracheophyta</taxon>
        <taxon>Spermatophyta</taxon>
        <taxon>Magnoliopsida</taxon>
        <taxon>eudicotyledons</taxon>
        <taxon>Gunneridae</taxon>
        <taxon>Pentapetalae</taxon>
        <taxon>rosids</taxon>
        <taxon>malvids</taxon>
        <taxon>Malvales</taxon>
        <taxon>Malvaceae</taxon>
        <taxon>Malvoideae</taxon>
        <taxon>Gossypium</taxon>
    </lineage>
</organism>
<protein>
    <submittedName>
        <fullName evidence="2">Uncharacterized protein</fullName>
    </submittedName>
</protein>
<sequence>MCMSCCRIVGPWFLDEIVIRVQFSKLLINSIETSRSPF</sequence>
<proteinExistence type="predicted"/>
<dbReference type="EMBL" id="KN392426">
    <property type="protein sequence ID" value="KHG09848.1"/>
    <property type="molecule type" value="Genomic_DNA"/>
</dbReference>
<name>A0A0B0NWI8_GOSAR</name>
<reference evidence="3" key="2">
    <citation type="submission" date="2014-09" db="EMBL/GenBank/DDBJ databases">
        <authorList>
            <person name="Mudge J."/>
            <person name="Ramaraj T."/>
            <person name="Lindquist I.E."/>
            <person name="Bharti A.K."/>
            <person name="Sundararajan A."/>
            <person name="Cameron C.T."/>
            <person name="Woodward J.E."/>
            <person name="May G.D."/>
            <person name="Brubaker C."/>
            <person name="Broadhvest J."/>
            <person name="Wilkins T.A."/>
        </authorList>
    </citation>
    <scope>NUCLEOTIDE SEQUENCE</scope>
    <source>
        <strain evidence="3">cv. AKA8401</strain>
    </source>
</reference>
<dbReference type="Proteomes" id="UP000032142">
    <property type="component" value="Unassembled WGS sequence"/>
</dbReference>
<evidence type="ECO:0000313" key="3">
    <source>
        <dbReference type="Proteomes" id="UP000032142"/>
    </source>
</evidence>
<keyword evidence="3" id="KW-1185">Reference proteome</keyword>
<dbReference type="EMBL" id="KN407723">
    <property type="protein sequence ID" value="KHG17190.1"/>
    <property type="molecule type" value="Genomic_DNA"/>
</dbReference>